<evidence type="ECO:0000313" key="3">
    <source>
        <dbReference type="Proteomes" id="UP000245771"/>
    </source>
</evidence>
<feature type="domain" description="N-acetyltransferase" evidence="1">
    <location>
        <begin position="48"/>
        <end position="229"/>
    </location>
</feature>
<keyword evidence="3" id="KW-1185">Reference proteome</keyword>
<reference evidence="2 3" key="1">
    <citation type="journal article" date="2018" name="Mol. Biol. Evol.">
        <title>Broad Genomic Sampling Reveals a Smut Pathogenic Ancestry of the Fungal Clade Ustilaginomycotina.</title>
        <authorList>
            <person name="Kijpornyongpan T."/>
            <person name="Mondo S.J."/>
            <person name="Barry K."/>
            <person name="Sandor L."/>
            <person name="Lee J."/>
            <person name="Lipzen A."/>
            <person name="Pangilinan J."/>
            <person name="LaButti K."/>
            <person name="Hainaut M."/>
            <person name="Henrissat B."/>
            <person name="Grigoriev I.V."/>
            <person name="Spatafora J.W."/>
            <person name="Aime M.C."/>
        </authorList>
    </citation>
    <scope>NUCLEOTIDE SEQUENCE [LARGE SCALE GENOMIC DNA]</scope>
    <source>
        <strain evidence="2 3">MCA 3882</strain>
    </source>
</reference>
<dbReference type="RefSeq" id="XP_025351844.1">
    <property type="nucleotide sequence ID" value="XM_025501948.1"/>
</dbReference>
<name>A0A316V255_9BASI</name>
<dbReference type="InParanoid" id="A0A316V255"/>
<dbReference type="PROSITE" id="PS51186">
    <property type="entry name" value="GNAT"/>
    <property type="match status" value="1"/>
</dbReference>
<gene>
    <name evidence="2" type="ORF">FA14DRAFT_192640</name>
</gene>
<dbReference type="InterPro" id="IPR016181">
    <property type="entry name" value="Acyl_CoA_acyltransferase"/>
</dbReference>
<dbReference type="Pfam" id="PF13508">
    <property type="entry name" value="Acetyltransf_7"/>
    <property type="match status" value="1"/>
</dbReference>
<evidence type="ECO:0000259" key="1">
    <source>
        <dbReference type="PROSITE" id="PS51186"/>
    </source>
</evidence>
<dbReference type="STRING" id="1280837.A0A316V255"/>
<evidence type="ECO:0000313" key="2">
    <source>
        <dbReference type="EMBL" id="PWN31542.1"/>
    </source>
</evidence>
<protein>
    <recommendedName>
        <fullName evidence="1">N-acetyltransferase domain-containing protein</fullName>
    </recommendedName>
</protein>
<organism evidence="2 3">
    <name type="scientific">Meira miltonrushii</name>
    <dbReference type="NCBI Taxonomy" id="1280837"/>
    <lineage>
        <taxon>Eukaryota</taxon>
        <taxon>Fungi</taxon>
        <taxon>Dikarya</taxon>
        <taxon>Basidiomycota</taxon>
        <taxon>Ustilaginomycotina</taxon>
        <taxon>Exobasidiomycetes</taxon>
        <taxon>Exobasidiales</taxon>
        <taxon>Brachybasidiaceae</taxon>
        <taxon>Meira</taxon>
    </lineage>
</organism>
<dbReference type="AlphaFoldDB" id="A0A316V255"/>
<dbReference type="InterPro" id="IPR000182">
    <property type="entry name" value="GNAT_dom"/>
</dbReference>
<dbReference type="OrthoDB" id="2744543at2759"/>
<dbReference type="PANTHER" id="PTHR42791:SF14">
    <property type="entry name" value="N-ACETYLTRANSFERASE DOMAIN-CONTAINING PROTEIN"/>
    <property type="match status" value="1"/>
</dbReference>
<dbReference type="InterPro" id="IPR052523">
    <property type="entry name" value="Trichothecene_AcTrans"/>
</dbReference>
<sequence length="231" mass="25917">MPTIKVRSAGIDDVNECAQIVVEAYSTLESNDLMFPNESKSRNKLIQGRIDQFTPHLLQEPSDPHHVTQYRVACFEEESGAERTAALLRWSISTVEDSVSNDSDTIVDAAVADKLALLGPEYVNVDIFRAFRLAREQKHIQWFQGKGQHIFIHTLAVSPNCQRMGCGAALMKCMTKEADELGLMCYLEASDEGKPLYLKNGFEEVEKMFVQSPTDGQSFTLTLMIRPAKKQ</sequence>
<dbReference type="Gene3D" id="3.40.630.30">
    <property type="match status" value="1"/>
</dbReference>
<dbReference type="GO" id="GO:0016747">
    <property type="term" value="F:acyltransferase activity, transferring groups other than amino-acyl groups"/>
    <property type="evidence" value="ECO:0007669"/>
    <property type="project" value="InterPro"/>
</dbReference>
<dbReference type="Proteomes" id="UP000245771">
    <property type="component" value="Unassembled WGS sequence"/>
</dbReference>
<dbReference type="SUPFAM" id="SSF55729">
    <property type="entry name" value="Acyl-CoA N-acyltransferases (Nat)"/>
    <property type="match status" value="1"/>
</dbReference>
<proteinExistence type="predicted"/>
<dbReference type="CDD" id="cd04301">
    <property type="entry name" value="NAT_SF"/>
    <property type="match status" value="1"/>
</dbReference>
<dbReference type="GeneID" id="37023729"/>
<accession>A0A316V255</accession>
<dbReference type="PANTHER" id="PTHR42791">
    <property type="entry name" value="GNAT FAMILY ACETYLTRANSFERASE"/>
    <property type="match status" value="1"/>
</dbReference>
<dbReference type="EMBL" id="KZ819607">
    <property type="protein sequence ID" value="PWN31542.1"/>
    <property type="molecule type" value="Genomic_DNA"/>
</dbReference>